<accession>A0ABW6ZJ81</accession>
<comment type="caution">
    <text evidence="4">The sequence shown here is derived from an EMBL/GenBank/DDBJ whole genome shotgun (WGS) entry which is preliminary data.</text>
</comment>
<keyword evidence="2" id="KW-0732">Signal</keyword>
<protein>
    <submittedName>
        <fullName evidence="4">PRC-barrel domain-containing protein</fullName>
    </submittedName>
</protein>
<dbReference type="InterPro" id="IPR011033">
    <property type="entry name" value="PRC_barrel-like_sf"/>
</dbReference>
<evidence type="ECO:0000256" key="1">
    <source>
        <dbReference type="SAM" id="MobiDB-lite"/>
    </source>
</evidence>
<dbReference type="RefSeq" id="WP_250167724.1">
    <property type="nucleotide sequence ID" value="NZ_JAMJXC010000015.1"/>
</dbReference>
<gene>
    <name evidence="4" type="ORF">V5F30_15770</name>
</gene>
<evidence type="ECO:0000313" key="5">
    <source>
        <dbReference type="Proteomes" id="UP001604043"/>
    </source>
</evidence>
<keyword evidence="5" id="KW-1185">Reference proteome</keyword>
<dbReference type="EMBL" id="JBAFUR010000004">
    <property type="protein sequence ID" value="MFG1253669.1"/>
    <property type="molecule type" value="Genomic_DNA"/>
</dbReference>
<dbReference type="SUPFAM" id="SSF50346">
    <property type="entry name" value="PRC-barrel domain"/>
    <property type="match status" value="1"/>
</dbReference>
<proteinExistence type="predicted"/>
<name>A0ABW6ZJ81_9HYPH</name>
<dbReference type="InterPro" id="IPR027275">
    <property type="entry name" value="PRC-brl_dom"/>
</dbReference>
<feature type="signal peptide" evidence="2">
    <location>
        <begin position="1"/>
        <end position="21"/>
    </location>
</feature>
<reference evidence="4 5" key="1">
    <citation type="submission" date="2024-02" db="EMBL/GenBank/DDBJ databases">
        <title>Expansion and revision of Xanthobacter and proposal of Roseixanthobacter gen. nov.</title>
        <authorList>
            <person name="Soltysiak M.P.M."/>
            <person name="Jalihal A."/>
            <person name="Ory A."/>
            <person name="Chrisophersen C."/>
            <person name="Lee A.D."/>
            <person name="Boulton J."/>
            <person name="Springer M."/>
        </authorList>
    </citation>
    <scope>NUCLEOTIDE SEQUENCE [LARGE SCALE GENOMIC DNA]</scope>
    <source>
        <strain evidence="4 5">CB5</strain>
    </source>
</reference>
<dbReference type="Gene3D" id="2.30.30.240">
    <property type="entry name" value="PRC-barrel domain"/>
    <property type="match status" value="1"/>
</dbReference>
<organism evidence="4 5">
    <name type="scientific">Xanthobacter aminoxidans</name>
    <dbReference type="NCBI Taxonomy" id="186280"/>
    <lineage>
        <taxon>Bacteria</taxon>
        <taxon>Pseudomonadati</taxon>
        <taxon>Pseudomonadota</taxon>
        <taxon>Alphaproteobacteria</taxon>
        <taxon>Hyphomicrobiales</taxon>
        <taxon>Xanthobacteraceae</taxon>
        <taxon>Xanthobacter</taxon>
    </lineage>
</organism>
<sequence>MKMMPIYAATAAVLLSTTAMAQTAAPTGTMGATTSATAATGMAPTFVTRQMADQHMASNLIGSAVRGPADENLGDINDLLIDRSGNVAAVVIGVGGFLGIGEKDVAVPFQSVEVTRVDGKDRLVLRKTKDELKNAPTFTEADKAPASTGSVNTNRPATPPATR</sequence>
<feature type="domain" description="PRC-barrel" evidence="3">
    <location>
        <begin position="57"/>
        <end position="131"/>
    </location>
</feature>
<feature type="region of interest" description="Disordered" evidence="1">
    <location>
        <begin position="128"/>
        <end position="163"/>
    </location>
</feature>
<evidence type="ECO:0000313" key="4">
    <source>
        <dbReference type="EMBL" id="MFG1253669.1"/>
    </source>
</evidence>
<feature type="chain" id="PRO_5046794926" evidence="2">
    <location>
        <begin position="22"/>
        <end position="163"/>
    </location>
</feature>
<dbReference type="Proteomes" id="UP001604043">
    <property type="component" value="Unassembled WGS sequence"/>
</dbReference>
<dbReference type="Pfam" id="PF05239">
    <property type="entry name" value="PRC"/>
    <property type="match status" value="1"/>
</dbReference>
<dbReference type="PANTHER" id="PTHR36505:SF1">
    <property type="entry name" value="BLR1072 PROTEIN"/>
    <property type="match status" value="1"/>
</dbReference>
<dbReference type="PANTHER" id="PTHR36505">
    <property type="entry name" value="BLR1072 PROTEIN"/>
    <property type="match status" value="1"/>
</dbReference>
<evidence type="ECO:0000259" key="3">
    <source>
        <dbReference type="Pfam" id="PF05239"/>
    </source>
</evidence>
<feature type="compositionally biased region" description="Polar residues" evidence="1">
    <location>
        <begin position="147"/>
        <end position="156"/>
    </location>
</feature>
<evidence type="ECO:0000256" key="2">
    <source>
        <dbReference type="SAM" id="SignalP"/>
    </source>
</evidence>